<dbReference type="PROSITE" id="PS51257">
    <property type="entry name" value="PROKAR_LIPOPROTEIN"/>
    <property type="match status" value="1"/>
</dbReference>
<gene>
    <name evidence="1" type="ORF">BN873_230031</name>
</gene>
<reference evidence="1" key="2">
    <citation type="submission" date="2014-03" db="EMBL/GenBank/DDBJ databases">
        <title>Candidatus Competibacter-lineage genomes retrieved from metagenomes reveal functional metabolic diversity.</title>
        <authorList>
            <person name="McIlroy S.J."/>
            <person name="Albertsen M."/>
            <person name="Andresen E.K."/>
            <person name="Saunders A.M."/>
            <person name="Kristiansen R."/>
            <person name="Stokholm-Bjerregaard M."/>
            <person name="Nielsen K.L."/>
            <person name="Nielsen P.H."/>
        </authorList>
    </citation>
    <scope>NUCLEOTIDE SEQUENCE</scope>
    <source>
        <strain evidence="1">Run_A_D11</strain>
    </source>
</reference>
<organism evidence="1 2">
    <name type="scientific">Candidatus Competibacter denitrificans Run_A_D11</name>
    <dbReference type="NCBI Taxonomy" id="1400863"/>
    <lineage>
        <taxon>Bacteria</taxon>
        <taxon>Pseudomonadati</taxon>
        <taxon>Pseudomonadota</taxon>
        <taxon>Gammaproteobacteria</taxon>
        <taxon>Candidatus Competibacteraceae</taxon>
        <taxon>Candidatus Competibacter</taxon>
    </lineage>
</organism>
<dbReference type="InterPro" id="IPR032710">
    <property type="entry name" value="NTF2-like_dom_sf"/>
</dbReference>
<dbReference type="SUPFAM" id="SSF54427">
    <property type="entry name" value="NTF2-like"/>
    <property type="match status" value="1"/>
</dbReference>
<evidence type="ECO:0000313" key="2">
    <source>
        <dbReference type="Proteomes" id="UP000035760"/>
    </source>
</evidence>
<dbReference type="EMBL" id="CBTJ020000029">
    <property type="protein sequence ID" value="CDI02016.1"/>
    <property type="molecule type" value="Genomic_DNA"/>
</dbReference>
<accession>W6M360</accession>
<comment type="caution">
    <text evidence="1">The sequence shown here is derived from an EMBL/GenBank/DDBJ whole genome shotgun (WGS) entry which is preliminary data.</text>
</comment>
<sequence>MGDRMAWLNWSRWLLISWLACVLSLVGCSRPSTPEAEIRAWLAQAQAAAEQRDISALRNLIAEDYVDKAGNDRKAIENLLRLQILRQQSIHLFTRVRTIEFPGPNRATVSVAAAMAGRPVARADDLVGLSADLYRFDLGLERRGGEWRVQGAVWEPARIDDFL</sequence>
<protein>
    <recommendedName>
        <fullName evidence="3">Nuclear transport factor 2 family protein</fullName>
    </recommendedName>
</protein>
<name>W6M360_9GAMM</name>
<evidence type="ECO:0008006" key="3">
    <source>
        <dbReference type="Google" id="ProtNLM"/>
    </source>
</evidence>
<evidence type="ECO:0000313" key="1">
    <source>
        <dbReference type="EMBL" id="CDI02016.1"/>
    </source>
</evidence>
<dbReference type="Proteomes" id="UP000035760">
    <property type="component" value="Unassembled WGS sequence"/>
</dbReference>
<reference evidence="1" key="1">
    <citation type="submission" date="2013-07" db="EMBL/GenBank/DDBJ databases">
        <authorList>
            <person name="McIlroy S."/>
        </authorList>
    </citation>
    <scope>NUCLEOTIDE SEQUENCE [LARGE SCALE GENOMIC DNA]</scope>
    <source>
        <strain evidence="1">Run_A_D11</strain>
    </source>
</reference>
<proteinExistence type="predicted"/>
<keyword evidence="2" id="KW-1185">Reference proteome</keyword>
<dbReference type="AlphaFoldDB" id="W6M360"/>
<dbReference type="Gene3D" id="3.10.450.50">
    <property type="match status" value="1"/>
</dbReference>